<reference evidence="2 3" key="2">
    <citation type="submission" date="2019-04" db="EMBL/GenBank/DDBJ databases">
        <authorList>
            <person name="Yang S."/>
            <person name="Wei W."/>
        </authorList>
    </citation>
    <scope>NUCLEOTIDE SEQUENCE [LARGE SCALE GENOMIC DNA]</scope>
    <source>
        <strain evidence="3">ZP60</strain>
    </source>
</reference>
<dbReference type="KEGG" id="halz:E5139_10300"/>
<dbReference type="AlphaFoldDB" id="A0A4D6KJZ1"/>
<dbReference type="EMBL" id="CP039375">
    <property type="protein sequence ID" value="QCD66013.1"/>
    <property type="molecule type" value="Genomic_DNA"/>
</dbReference>
<keyword evidence="1" id="KW-0812">Transmembrane</keyword>
<name>A0A4D6KJZ1_9EURY</name>
<dbReference type="GeneID" id="42179330"/>
<protein>
    <submittedName>
        <fullName evidence="2">VanZ family protein</fullName>
    </submittedName>
</protein>
<dbReference type="Proteomes" id="UP000297053">
    <property type="component" value="Chromosome"/>
</dbReference>
<dbReference type="NCBIfam" id="NF037970">
    <property type="entry name" value="vanZ_1"/>
    <property type="match status" value="1"/>
</dbReference>
<keyword evidence="1" id="KW-0472">Membrane</keyword>
<feature type="transmembrane region" description="Helical" evidence="1">
    <location>
        <begin position="12"/>
        <end position="30"/>
    </location>
</feature>
<evidence type="ECO:0000256" key="1">
    <source>
        <dbReference type="SAM" id="Phobius"/>
    </source>
</evidence>
<accession>A0A4D6KJZ1</accession>
<dbReference type="PANTHER" id="PTHR28008">
    <property type="entry name" value="DOMAIN PROTEIN, PUTATIVE (AFU_ORTHOLOGUE AFUA_3G10980)-RELATED"/>
    <property type="match status" value="1"/>
</dbReference>
<evidence type="ECO:0000313" key="2">
    <source>
        <dbReference type="EMBL" id="QCD66013.1"/>
    </source>
</evidence>
<organism evidence="2 3">
    <name type="scientific">Halomicrobium mukohataei</name>
    <dbReference type="NCBI Taxonomy" id="57705"/>
    <lineage>
        <taxon>Archaea</taxon>
        <taxon>Methanobacteriati</taxon>
        <taxon>Methanobacteriota</taxon>
        <taxon>Stenosarchaea group</taxon>
        <taxon>Halobacteria</taxon>
        <taxon>Halobacteriales</taxon>
        <taxon>Haloarculaceae</taxon>
        <taxon>Halomicrobium</taxon>
    </lineage>
</organism>
<dbReference type="PANTHER" id="PTHR28008:SF1">
    <property type="entry name" value="DOMAIN PROTEIN, PUTATIVE (AFU_ORTHOLOGUE AFUA_3G10980)-RELATED"/>
    <property type="match status" value="1"/>
</dbReference>
<gene>
    <name evidence="2" type="ORF">E5139_10300</name>
</gene>
<feature type="transmembrane region" description="Helical" evidence="1">
    <location>
        <begin position="107"/>
        <end position="126"/>
    </location>
</feature>
<evidence type="ECO:0000313" key="3">
    <source>
        <dbReference type="Proteomes" id="UP000297053"/>
    </source>
</evidence>
<dbReference type="RefSeq" id="WP_049940762.1">
    <property type="nucleotide sequence ID" value="NZ_CP039375.1"/>
</dbReference>
<keyword evidence="1" id="KW-1133">Transmembrane helix</keyword>
<feature type="transmembrane region" description="Helical" evidence="1">
    <location>
        <begin position="50"/>
        <end position="68"/>
    </location>
</feature>
<reference evidence="2 3" key="1">
    <citation type="submission" date="2019-04" db="EMBL/GenBank/DDBJ databases">
        <title>Complete genome sequence of Arthrobacter sp. ZXY-2 associated with effective atrazine degradation and salt adaptation.</title>
        <authorList>
            <person name="Zhao X."/>
        </authorList>
    </citation>
    <scope>NUCLEOTIDE SEQUENCE [LARGE SCALE GENOMIC DNA]</scope>
    <source>
        <strain evidence="3">ZP60</strain>
    </source>
</reference>
<feature type="transmembrane region" description="Helical" evidence="1">
    <location>
        <begin position="75"/>
        <end position="95"/>
    </location>
</feature>
<proteinExistence type="predicted"/>
<sequence length="146" mass="15617">MSRRLPLVPNWVRWLIVGCVAAVILIVSVLRPGSASRITGPLGVFGIDKYLHVLAYGGLATVLAYALAEWEPRRAGVAVFVLAVAFGFVVELVQLPLAYRQFSRLDLLANAVGASVIAASWGVVAARLRFERITAEATGFPSDGDP</sequence>